<evidence type="ECO:0000256" key="3">
    <source>
        <dbReference type="ARBA" id="ARBA00022989"/>
    </source>
</evidence>
<evidence type="ECO:0000256" key="4">
    <source>
        <dbReference type="ARBA" id="ARBA00023136"/>
    </source>
</evidence>
<protein>
    <submittedName>
        <fullName evidence="6">MAPEG family protein</fullName>
    </submittedName>
</protein>
<keyword evidence="3 5" id="KW-1133">Transmembrane helix</keyword>
<dbReference type="PANTHER" id="PTHR35371:SF1">
    <property type="entry name" value="BLR7753 PROTEIN"/>
    <property type="match status" value="1"/>
</dbReference>
<proteinExistence type="predicted"/>
<evidence type="ECO:0000313" key="7">
    <source>
        <dbReference type="Proteomes" id="UP001310248"/>
    </source>
</evidence>
<comment type="subcellular location">
    <subcellularLocation>
        <location evidence="1">Membrane</location>
    </subcellularLocation>
</comment>
<evidence type="ECO:0000256" key="1">
    <source>
        <dbReference type="ARBA" id="ARBA00004370"/>
    </source>
</evidence>
<comment type="caution">
    <text evidence="6">The sequence shown here is derived from an EMBL/GenBank/DDBJ whole genome shotgun (WGS) entry which is preliminary data.</text>
</comment>
<dbReference type="SUPFAM" id="SSF161084">
    <property type="entry name" value="MAPEG domain-like"/>
    <property type="match status" value="1"/>
</dbReference>
<evidence type="ECO:0000256" key="5">
    <source>
        <dbReference type="SAM" id="Phobius"/>
    </source>
</evidence>
<dbReference type="EMBL" id="JAYDYW010000017">
    <property type="protein sequence ID" value="MEE1676116.1"/>
    <property type="molecule type" value="Genomic_DNA"/>
</dbReference>
<dbReference type="Proteomes" id="UP001310248">
    <property type="component" value="Unassembled WGS sequence"/>
</dbReference>
<dbReference type="Gene3D" id="1.20.120.550">
    <property type="entry name" value="Membrane associated eicosanoid/glutathione metabolism-like domain"/>
    <property type="match status" value="1"/>
</dbReference>
<sequence length="133" mass="14557">MTLVLACLATLLALPYILAALGSAVRKRQLGRIDNHNPRQQAAQLDSFGQRIYAAQQNAWEAIILFAGTLLLAHLAGLNFQLIQIPALLFLAARLVHPVVYVYGLATLRSMVMGLAWASCIYIVVQAFRLLAT</sequence>
<gene>
    <name evidence="6" type="ORF">SNR37_001443</name>
</gene>
<dbReference type="Pfam" id="PF01124">
    <property type="entry name" value="MAPEG"/>
    <property type="match status" value="1"/>
</dbReference>
<reference evidence="7" key="1">
    <citation type="submission" date="2023-07" db="EMBL/GenBank/DDBJ databases">
        <title>Draft genome sequence of Agarivorans aestuarii strain ZMCS4, a CAZymes producing bacteria isolated from the marine brown algae Clodostephus spongiosus.</title>
        <authorList>
            <person name="Lorente B."/>
            <person name="Cabral C."/>
            <person name="Frias J."/>
            <person name="Faria J."/>
            <person name="Toubarro D."/>
        </authorList>
    </citation>
    <scope>NUCLEOTIDE SEQUENCE [LARGE SCALE GENOMIC DNA]</scope>
    <source>
        <strain evidence="7">ZMCS4</strain>
    </source>
</reference>
<dbReference type="RefSeq" id="WP_329776843.1">
    <property type="nucleotide sequence ID" value="NZ_JAYDYW010000017.1"/>
</dbReference>
<organism evidence="6 7">
    <name type="scientific">Agarivorans aestuarii</name>
    <dbReference type="NCBI Taxonomy" id="1563703"/>
    <lineage>
        <taxon>Bacteria</taxon>
        <taxon>Pseudomonadati</taxon>
        <taxon>Pseudomonadota</taxon>
        <taxon>Gammaproteobacteria</taxon>
        <taxon>Alteromonadales</taxon>
        <taxon>Alteromonadaceae</taxon>
        <taxon>Agarivorans</taxon>
    </lineage>
</organism>
<evidence type="ECO:0000313" key="6">
    <source>
        <dbReference type="EMBL" id="MEE1676116.1"/>
    </source>
</evidence>
<evidence type="ECO:0000256" key="2">
    <source>
        <dbReference type="ARBA" id="ARBA00022692"/>
    </source>
</evidence>
<keyword evidence="4 5" id="KW-0472">Membrane</keyword>
<feature type="transmembrane region" description="Helical" evidence="5">
    <location>
        <begin position="59"/>
        <end position="80"/>
    </location>
</feature>
<dbReference type="InterPro" id="IPR001129">
    <property type="entry name" value="Membr-assoc_MAPEG"/>
</dbReference>
<dbReference type="InterPro" id="IPR023352">
    <property type="entry name" value="MAPEG-like_dom_sf"/>
</dbReference>
<accession>A0ABU7G9M0</accession>
<keyword evidence="7" id="KW-1185">Reference proteome</keyword>
<name>A0ABU7G9M0_9ALTE</name>
<keyword evidence="2 5" id="KW-0812">Transmembrane</keyword>
<dbReference type="PANTHER" id="PTHR35371">
    <property type="entry name" value="INNER MEMBRANE PROTEIN"/>
    <property type="match status" value="1"/>
</dbReference>
<reference evidence="6 7" key="2">
    <citation type="submission" date="2023-12" db="EMBL/GenBank/DDBJ databases">
        <authorList>
            <consortium name="Cladostephus spongiosus"/>
            <person name="Lorente B."/>
            <person name="Cabral C."/>
            <person name="Frias J."/>
            <person name="Faria J."/>
            <person name="Toubarro D."/>
        </authorList>
    </citation>
    <scope>NUCLEOTIDE SEQUENCE [LARGE SCALE GENOMIC DNA]</scope>
    <source>
        <strain evidence="6 7">ZMCS4</strain>
    </source>
</reference>